<name>A0A401GAJ3_9APHY</name>
<dbReference type="GO" id="GO:0032783">
    <property type="term" value="C:super elongation complex"/>
    <property type="evidence" value="ECO:0007669"/>
    <property type="project" value="InterPro"/>
</dbReference>
<evidence type="ECO:0000256" key="6">
    <source>
        <dbReference type="ARBA" id="ARBA00023163"/>
    </source>
</evidence>
<feature type="compositionally biased region" description="Acidic residues" evidence="8">
    <location>
        <begin position="536"/>
        <end position="549"/>
    </location>
</feature>
<evidence type="ECO:0000259" key="9">
    <source>
        <dbReference type="Pfam" id="PF09816"/>
    </source>
</evidence>
<evidence type="ECO:0000256" key="8">
    <source>
        <dbReference type="SAM" id="MobiDB-lite"/>
    </source>
</evidence>
<feature type="region of interest" description="Disordered" evidence="8">
    <location>
        <begin position="129"/>
        <end position="165"/>
    </location>
</feature>
<dbReference type="PANTHER" id="PTHR15970">
    <property type="entry name" value="ELL-ASSOCIATED FACTOR EAF"/>
    <property type="match status" value="1"/>
</dbReference>
<evidence type="ECO:0000256" key="2">
    <source>
        <dbReference type="ARBA" id="ARBA00007798"/>
    </source>
</evidence>
<dbReference type="RefSeq" id="XP_027610103.1">
    <property type="nucleotide sequence ID" value="XM_027754302.1"/>
</dbReference>
<comment type="subcellular location">
    <subcellularLocation>
        <location evidence="1">Nucleus</location>
    </subcellularLocation>
</comment>
<dbReference type="InParanoid" id="A0A401GAJ3"/>
<feature type="compositionally biased region" description="Low complexity" evidence="8">
    <location>
        <begin position="151"/>
        <end position="165"/>
    </location>
</feature>
<dbReference type="Pfam" id="PF09816">
    <property type="entry name" value="EAF"/>
    <property type="match status" value="1"/>
</dbReference>
<accession>A0A401GAJ3</accession>
<feature type="region of interest" description="Disordered" evidence="8">
    <location>
        <begin position="179"/>
        <end position="342"/>
    </location>
</feature>
<comment type="caution">
    <text evidence="10">The sequence shown here is derived from an EMBL/GenBank/DDBJ whole genome shotgun (WGS) entry which is preliminary data.</text>
</comment>
<feature type="compositionally biased region" description="Acidic residues" evidence="8">
    <location>
        <begin position="501"/>
        <end position="520"/>
    </location>
</feature>
<dbReference type="InterPro" id="IPR019194">
    <property type="entry name" value="Tscrpt_elong_fac_Eaf_N"/>
</dbReference>
<evidence type="ECO:0000256" key="3">
    <source>
        <dbReference type="ARBA" id="ARBA00022553"/>
    </source>
</evidence>
<keyword evidence="11" id="KW-1185">Reference proteome</keyword>
<dbReference type="PANTHER" id="PTHR15970:SF2">
    <property type="entry name" value="ELL-ASSOCIATED FACTOR EAF"/>
    <property type="match status" value="1"/>
</dbReference>
<keyword evidence="4" id="KW-0805">Transcription regulation</keyword>
<feature type="region of interest" description="Disordered" evidence="8">
    <location>
        <begin position="415"/>
        <end position="549"/>
    </location>
</feature>
<dbReference type="EMBL" id="BFAD01000002">
    <property type="protein sequence ID" value="GBE79190.1"/>
    <property type="molecule type" value="Genomic_DNA"/>
</dbReference>
<evidence type="ECO:0000256" key="4">
    <source>
        <dbReference type="ARBA" id="ARBA00023015"/>
    </source>
</evidence>
<keyword evidence="7" id="KW-0539">Nucleus</keyword>
<feature type="compositionally biased region" description="Basic and acidic residues" evidence="8">
    <location>
        <begin position="422"/>
        <end position="435"/>
    </location>
</feature>
<feature type="compositionally biased region" description="Acidic residues" evidence="8">
    <location>
        <begin position="476"/>
        <end position="485"/>
    </location>
</feature>
<evidence type="ECO:0000256" key="5">
    <source>
        <dbReference type="ARBA" id="ARBA00023159"/>
    </source>
</evidence>
<dbReference type="GO" id="GO:0006368">
    <property type="term" value="P:transcription elongation by RNA polymerase II"/>
    <property type="evidence" value="ECO:0007669"/>
    <property type="project" value="InterPro"/>
</dbReference>
<dbReference type="GeneID" id="38776107"/>
<comment type="similarity">
    <text evidence="2">Belongs to the EAF family.</text>
</comment>
<dbReference type="AlphaFoldDB" id="A0A401GAJ3"/>
<evidence type="ECO:0000313" key="10">
    <source>
        <dbReference type="EMBL" id="GBE79190.1"/>
    </source>
</evidence>
<feature type="compositionally biased region" description="Low complexity" evidence="8">
    <location>
        <begin position="312"/>
        <end position="337"/>
    </location>
</feature>
<dbReference type="STRING" id="139825.A0A401GAJ3"/>
<sequence>MATDSSDISWMPATGRHPLTIGSSLGRALKARTGAPPGKQLASRDFFSLRYNFVPESVDSVKPGTIEKQGNMVVVERASTQTGEGGHQFRGTEVSAKEFECVLIYDEEFGTFTLEKMDSFVNLAHDRKMDHAPRHPGSPMYPGTSGSTSRSSAQPQPLSQHPSPSTVATIIDRKLQGYQDTKGESASGRAAHNATAIDPPSAADKKYFVPQAPVADAGPSNFYKTNGKKTPSFKKKEPPKKEEEEESEGEIVEKKPPAPSRPRPSAPLPTRPQVQLPAPPPAPARPPPTPAAKLALPPPPPVAKPRPPQAPKPTLVTAKPSALPSSTTSAPSTTPSPGKKRALEVEEETLEFGKPALPVSAKRAKLSPPNSAAKPNYGLALPPPAATSTALALPAAPLAKPPISLAFPGPSNMAVSLAPARTEPRPAPEQERQFDSDEEEWDEVNPAPASLALPPARVIEMEEIVPTPTQWHDAPPPEEDEEEIDMNAFQEELDQHLGRADEDEDADADADADMDEEEDFLAGAVSPVADRVMQFSDDDTSSSSDSDDD</sequence>
<feature type="domain" description="Transcription elongation factor Eaf N-terminal" evidence="9">
    <location>
        <begin position="17"/>
        <end position="128"/>
    </location>
</feature>
<gene>
    <name evidence="10" type="ORF">SCP_0203870</name>
</gene>
<feature type="compositionally biased region" description="Pro residues" evidence="8">
    <location>
        <begin position="277"/>
        <end position="311"/>
    </location>
</feature>
<dbReference type="OrthoDB" id="125903at2759"/>
<dbReference type="InterPro" id="IPR027093">
    <property type="entry name" value="EAF_fam"/>
</dbReference>
<keyword evidence="5" id="KW-0010">Activator</keyword>
<reference evidence="10 11" key="1">
    <citation type="journal article" date="2018" name="Sci. Rep.">
        <title>Genome sequence of the cauliflower mushroom Sparassis crispa (Hanabiratake) and its association with beneficial usage.</title>
        <authorList>
            <person name="Kiyama R."/>
            <person name="Furutani Y."/>
            <person name="Kawaguchi K."/>
            <person name="Nakanishi T."/>
        </authorList>
    </citation>
    <scope>NUCLEOTIDE SEQUENCE [LARGE SCALE GENOMIC DNA]</scope>
</reference>
<evidence type="ECO:0000256" key="7">
    <source>
        <dbReference type="ARBA" id="ARBA00023242"/>
    </source>
</evidence>
<dbReference type="Proteomes" id="UP000287166">
    <property type="component" value="Unassembled WGS sequence"/>
</dbReference>
<dbReference type="GO" id="GO:0003711">
    <property type="term" value="F:transcription elongation factor activity"/>
    <property type="evidence" value="ECO:0007669"/>
    <property type="project" value="TreeGrafter"/>
</dbReference>
<feature type="compositionally biased region" description="Low complexity" evidence="8">
    <location>
        <begin position="446"/>
        <end position="456"/>
    </location>
</feature>
<proteinExistence type="inferred from homology"/>
<evidence type="ECO:0000313" key="11">
    <source>
        <dbReference type="Proteomes" id="UP000287166"/>
    </source>
</evidence>
<keyword evidence="6" id="KW-0804">Transcription</keyword>
<feature type="compositionally biased region" description="Pro residues" evidence="8">
    <location>
        <begin position="257"/>
        <end position="270"/>
    </location>
</feature>
<keyword evidence="3" id="KW-0597">Phosphoprotein</keyword>
<organism evidence="10 11">
    <name type="scientific">Sparassis crispa</name>
    <dbReference type="NCBI Taxonomy" id="139825"/>
    <lineage>
        <taxon>Eukaryota</taxon>
        <taxon>Fungi</taxon>
        <taxon>Dikarya</taxon>
        <taxon>Basidiomycota</taxon>
        <taxon>Agaricomycotina</taxon>
        <taxon>Agaricomycetes</taxon>
        <taxon>Polyporales</taxon>
        <taxon>Sparassidaceae</taxon>
        <taxon>Sparassis</taxon>
    </lineage>
</organism>
<protein>
    <recommendedName>
        <fullName evidence="9">Transcription elongation factor Eaf N-terminal domain-containing protein</fullName>
    </recommendedName>
</protein>
<evidence type="ECO:0000256" key="1">
    <source>
        <dbReference type="ARBA" id="ARBA00004123"/>
    </source>
</evidence>